<feature type="coiled-coil region" evidence="1">
    <location>
        <begin position="97"/>
        <end position="215"/>
    </location>
</feature>
<dbReference type="Proteomes" id="UP001178508">
    <property type="component" value="Chromosome 24"/>
</dbReference>
<feature type="coiled-coil region" evidence="1">
    <location>
        <begin position="241"/>
        <end position="268"/>
    </location>
</feature>
<evidence type="ECO:0000313" key="3">
    <source>
        <dbReference type="Proteomes" id="UP001178508"/>
    </source>
</evidence>
<organism evidence="2 3">
    <name type="scientific">Xyrichtys novacula</name>
    <name type="common">Pearly razorfish</name>
    <name type="synonym">Hemipteronotus novacula</name>
    <dbReference type="NCBI Taxonomy" id="13765"/>
    <lineage>
        <taxon>Eukaryota</taxon>
        <taxon>Metazoa</taxon>
        <taxon>Chordata</taxon>
        <taxon>Craniata</taxon>
        <taxon>Vertebrata</taxon>
        <taxon>Euteleostomi</taxon>
        <taxon>Actinopterygii</taxon>
        <taxon>Neopterygii</taxon>
        <taxon>Teleostei</taxon>
        <taxon>Neoteleostei</taxon>
        <taxon>Acanthomorphata</taxon>
        <taxon>Eupercaria</taxon>
        <taxon>Labriformes</taxon>
        <taxon>Labridae</taxon>
        <taxon>Xyrichtys</taxon>
    </lineage>
</organism>
<name>A0AAV1HLQ5_XYRNO</name>
<reference evidence="2" key="1">
    <citation type="submission" date="2023-08" db="EMBL/GenBank/DDBJ databases">
        <authorList>
            <person name="Alioto T."/>
            <person name="Alioto T."/>
            <person name="Gomez Garrido J."/>
        </authorList>
    </citation>
    <scope>NUCLEOTIDE SEQUENCE</scope>
</reference>
<feature type="coiled-coil region" evidence="1">
    <location>
        <begin position="34"/>
        <end position="61"/>
    </location>
</feature>
<dbReference type="EMBL" id="OY660887">
    <property type="protein sequence ID" value="CAJ1086773.1"/>
    <property type="molecule type" value="Genomic_DNA"/>
</dbReference>
<dbReference type="AlphaFoldDB" id="A0AAV1HLQ5"/>
<keyword evidence="1" id="KW-0175">Coiled coil</keyword>
<accession>A0AAV1HLQ5</accession>
<proteinExistence type="predicted"/>
<sequence>MSNFEDGTEKTPEFSLTKAVEDVCQGGYTQTVALEENQKTLSSLQSALQDINTEVKYAEQDLRAKVRDTLLLECEIEHQKQQNKTLHDRCVPSSNDNSNLQMDIREEVEKARRAQELYSAYRKKMEGHRAAVRHAESQTEAHKELEEKREVVRTLMKKKEELRADLENPNGITVQMAQREINALYEEISAMKKTAEEKRKKLHQELELHSQIEKEIEIQNKRFEAIVKRLHCQMSRAQAVQRQLSTDIYHLERQLDELKRQLQSSQDSACPKTVTPTLNKGQVSALTVESNDVVLEHAVPTAASLGRMMVCEVTAPLPANKGVTVLLQP</sequence>
<evidence type="ECO:0000256" key="1">
    <source>
        <dbReference type="SAM" id="Coils"/>
    </source>
</evidence>
<evidence type="ECO:0000313" key="2">
    <source>
        <dbReference type="EMBL" id="CAJ1086773.1"/>
    </source>
</evidence>
<protein>
    <submittedName>
        <fullName evidence="2">Coiled-coil domain-containing protein 122</fullName>
    </submittedName>
</protein>
<gene>
    <name evidence="2" type="ORF">XNOV1_A020104</name>
</gene>
<keyword evidence="3" id="KW-1185">Reference proteome</keyword>